<evidence type="ECO:0000313" key="4">
    <source>
        <dbReference type="EMBL" id="OZJ01574.1"/>
    </source>
</evidence>
<proteinExistence type="inferred from homology"/>
<dbReference type="PANTHER" id="PTHR43540">
    <property type="entry name" value="PEROXYUREIDOACRYLATE/UREIDOACRYLATE AMIDOHYDROLASE-RELATED"/>
    <property type="match status" value="1"/>
</dbReference>
<feature type="domain" description="Isochorismatase-like" evidence="3">
    <location>
        <begin position="50"/>
        <end position="242"/>
    </location>
</feature>
<protein>
    <recommendedName>
        <fullName evidence="3">Isochorismatase-like domain-containing protein</fullName>
    </recommendedName>
</protein>
<dbReference type="AlphaFoldDB" id="A0A261XTK3"/>
<dbReference type="InterPro" id="IPR000868">
    <property type="entry name" value="Isochorismatase-like_dom"/>
</dbReference>
<keyword evidence="5" id="KW-1185">Reference proteome</keyword>
<dbReference type="InterPro" id="IPR050272">
    <property type="entry name" value="Isochorismatase-like_hydrls"/>
</dbReference>
<reference evidence="4 5" key="1">
    <citation type="journal article" date="2017" name="Mycologia">
        <title>Bifiguratus adelaidae, gen. et sp. nov., a new member of Mucoromycotina in endophytic and soil-dwelling habitats.</title>
        <authorList>
            <person name="Torres-Cruz T.J."/>
            <person name="Billingsley Tobias T.L."/>
            <person name="Almatruk M."/>
            <person name="Hesse C."/>
            <person name="Kuske C.R."/>
            <person name="Desiro A."/>
            <person name="Benucci G.M."/>
            <person name="Bonito G."/>
            <person name="Stajich J.E."/>
            <person name="Dunlap C."/>
            <person name="Arnold A.E."/>
            <person name="Porras-Alfaro A."/>
        </authorList>
    </citation>
    <scope>NUCLEOTIDE SEQUENCE [LARGE SCALE GENOMIC DNA]</scope>
    <source>
        <strain evidence="4 5">AZ0501</strain>
    </source>
</reference>
<comment type="caution">
    <text evidence="4">The sequence shown here is derived from an EMBL/GenBank/DDBJ whole genome shotgun (WGS) entry which is preliminary data.</text>
</comment>
<evidence type="ECO:0000259" key="3">
    <source>
        <dbReference type="Pfam" id="PF00857"/>
    </source>
</evidence>
<dbReference type="Pfam" id="PF00857">
    <property type="entry name" value="Isochorismatase"/>
    <property type="match status" value="1"/>
</dbReference>
<evidence type="ECO:0000313" key="5">
    <source>
        <dbReference type="Proteomes" id="UP000242875"/>
    </source>
</evidence>
<dbReference type="PANTHER" id="PTHR43540:SF9">
    <property type="entry name" value="FAMILY HYDROLASE, PUTATIVE (AFU_ORTHOLOGUE AFUA_2G08700)-RELATED"/>
    <property type="match status" value="1"/>
</dbReference>
<organism evidence="4 5">
    <name type="scientific">Bifiguratus adelaidae</name>
    <dbReference type="NCBI Taxonomy" id="1938954"/>
    <lineage>
        <taxon>Eukaryota</taxon>
        <taxon>Fungi</taxon>
        <taxon>Fungi incertae sedis</taxon>
        <taxon>Mucoromycota</taxon>
        <taxon>Mucoromycotina</taxon>
        <taxon>Endogonomycetes</taxon>
        <taxon>Endogonales</taxon>
        <taxon>Endogonales incertae sedis</taxon>
        <taxon>Bifiguratus</taxon>
    </lineage>
</organism>
<comment type="similarity">
    <text evidence="1">Belongs to the isochorismatase family.</text>
</comment>
<dbReference type="OrthoDB" id="167809at2759"/>
<dbReference type="GO" id="GO:0016787">
    <property type="term" value="F:hydrolase activity"/>
    <property type="evidence" value="ECO:0007669"/>
    <property type="project" value="UniProtKB-KW"/>
</dbReference>
<gene>
    <name evidence="4" type="ORF">BZG36_05603</name>
</gene>
<evidence type="ECO:0000256" key="1">
    <source>
        <dbReference type="ARBA" id="ARBA00006336"/>
    </source>
</evidence>
<sequence>MVEQQYPITYGTSNNCWLQYPDYVDISRGASSTLYLKAEHQPLLLDPKRSALIVIDMQNFFLSEELGRGPQGRAILNSVAAAVEHARKVGIRVIWVNWGVRSDVANLPASLLRHFDRLNTSMSFGKELPNGRGKVLEAGSWSAALHPPLNAEPEDIWIHKHRISGFVGTDLEAILKAQGIYSLIFTGVNTEQCVLSTLLDGHNNGYDTILLTDGTATTSPQFIYDSVIYTVRRANGFVTDTNSWLNMEKKEIDKNEQM</sequence>
<dbReference type="EMBL" id="MVBO01000298">
    <property type="protein sequence ID" value="OZJ01574.1"/>
    <property type="molecule type" value="Genomic_DNA"/>
</dbReference>
<dbReference type="CDD" id="cd00431">
    <property type="entry name" value="cysteine_hydrolases"/>
    <property type="match status" value="1"/>
</dbReference>
<keyword evidence="2" id="KW-0378">Hydrolase</keyword>
<name>A0A261XTK3_9FUNG</name>
<dbReference type="SUPFAM" id="SSF52499">
    <property type="entry name" value="Isochorismatase-like hydrolases"/>
    <property type="match status" value="1"/>
</dbReference>
<dbReference type="Proteomes" id="UP000242875">
    <property type="component" value="Unassembled WGS sequence"/>
</dbReference>
<dbReference type="InterPro" id="IPR036380">
    <property type="entry name" value="Isochorismatase-like_sf"/>
</dbReference>
<dbReference type="Gene3D" id="3.40.50.850">
    <property type="entry name" value="Isochorismatase-like"/>
    <property type="match status" value="1"/>
</dbReference>
<accession>A0A261XTK3</accession>
<evidence type="ECO:0000256" key="2">
    <source>
        <dbReference type="ARBA" id="ARBA00022801"/>
    </source>
</evidence>